<dbReference type="AlphaFoldDB" id="A0A4R4EJC0"/>
<dbReference type="PANTHER" id="PTHR14136:SF17">
    <property type="entry name" value="BTB_POZ DOMAIN-CONTAINING PROTEIN KCTD9"/>
    <property type="match status" value="1"/>
</dbReference>
<comment type="caution">
    <text evidence="1">The sequence shown here is derived from an EMBL/GenBank/DDBJ whole genome shotgun (WGS) entry which is preliminary data.</text>
</comment>
<dbReference type="InterPro" id="IPR001646">
    <property type="entry name" value="5peptide_repeat"/>
</dbReference>
<dbReference type="OrthoDB" id="154708at2"/>
<accession>A0A4R4EJC0</accession>
<dbReference type="PANTHER" id="PTHR14136">
    <property type="entry name" value="BTB_POZ DOMAIN-CONTAINING PROTEIN KCTD9"/>
    <property type="match status" value="1"/>
</dbReference>
<dbReference type="Proteomes" id="UP000295418">
    <property type="component" value="Unassembled WGS sequence"/>
</dbReference>
<dbReference type="Pfam" id="PF00805">
    <property type="entry name" value="Pentapeptide"/>
    <property type="match status" value="1"/>
</dbReference>
<sequence length="278" mass="30605">MTNHVDFQADCEQCFGLCCTALAFAASTQFALDKDSGVPCSNLRTDYLCGIHKNLRQQGYKGCTIYDCNGAGQKVSQITFKGTSWRDAPASAELMFHVFPIVEQLQEMLLYLHQSIALETTKSIHQEIQAAIEETERLTLLEPKAIVEIDVPAYRANINELLLQTSELVRNAAYMKHTISPKKQKSYKRGANLIGAQLSHADLRGANLRGAYLIAADLRNADLRDSDLIGADLRDADLRGADLTGAIFLTQSQINAAKGDARTKLPPSLTPPSYWITS</sequence>
<gene>
    <name evidence="1" type="ORF">E0485_04110</name>
</gene>
<evidence type="ECO:0000313" key="2">
    <source>
        <dbReference type="Proteomes" id="UP000295418"/>
    </source>
</evidence>
<dbReference type="SUPFAM" id="SSF141571">
    <property type="entry name" value="Pentapeptide repeat-like"/>
    <property type="match status" value="1"/>
</dbReference>
<dbReference type="EMBL" id="SKFG01000002">
    <property type="protein sequence ID" value="TCZ80049.1"/>
    <property type="molecule type" value="Genomic_DNA"/>
</dbReference>
<keyword evidence="2" id="KW-1185">Reference proteome</keyword>
<evidence type="ECO:0000313" key="1">
    <source>
        <dbReference type="EMBL" id="TCZ80049.1"/>
    </source>
</evidence>
<proteinExistence type="predicted"/>
<reference evidence="1 2" key="1">
    <citation type="submission" date="2019-03" db="EMBL/GenBank/DDBJ databases">
        <authorList>
            <person name="Kim M.K.M."/>
        </authorList>
    </citation>
    <scope>NUCLEOTIDE SEQUENCE [LARGE SCALE GENOMIC DNA]</scope>
    <source>
        <strain evidence="1 2">18JY21-1</strain>
    </source>
</reference>
<organism evidence="1 2">
    <name type="scientific">Paenibacillus albiflavus</name>
    <dbReference type="NCBI Taxonomy" id="2545760"/>
    <lineage>
        <taxon>Bacteria</taxon>
        <taxon>Bacillati</taxon>
        <taxon>Bacillota</taxon>
        <taxon>Bacilli</taxon>
        <taxon>Bacillales</taxon>
        <taxon>Paenibacillaceae</taxon>
        <taxon>Paenibacillus</taxon>
    </lineage>
</organism>
<dbReference type="InterPro" id="IPR051082">
    <property type="entry name" value="Pentapeptide-BTB/POZ_domain"/>
</dbReference>
<dbReference type="RefSeq" id="WP_132416696.1">
    <property type="nucleotide sequence ID" value="NZ_SKFG01000002.1"/>
</dbReference>
<protein>
    <submittedName>
        <fullName evidence="1">Pentapeptide repeat-containing protein</fullName>
    </submittedName>
</protein>
<dbReference type="Gene3D" id="2.160.20.80">
    <property type="entry name" value="E3 ubiquitin-protein ligase SopA"/>
    <property type="match status" value="1"/>
</dbReference>
<name>A0A4R4EJC0_9BACL</name>